<dbReference type="Gramene" id="MELO3C034768.2.1">
    <property type="protein sequence ID" value="MELO3C034768.2.1"/>
    <property type="gene ID" value="MELO3C034768.2"/>
</dbReference>
<reference evidence="1" key="1">
    <citation type="submission" date="2023-03" db="UniProtKB">
        <authorList>
            <consortium name="EnsemblPlants"/>
        </authorList>
    </citation>
    <scope>IDENTIFICATION</scope>
</reference>
<evidence type="ECO:0000313" key="1">
    <source>
        <dbReference type="EnsemblPlants" id="MELO3C034768.2.1"/>
    </source>
</evidence>
<protein>
    <submittedName>
        <fullName evidence="1">Uncharacterized protein</fullName>
    </submittedName>
</protein>
<proteinExistence type="predicted"/>
<dbReference type="AlphaFoldDB" id="A0A9I9EJS1"/>
<sequence length="82" mass="9571">MVIKNIEVNNKNYLKSCFDPNIVRLKYVGIIEISLIPKLGRNREEQKKENGNKTLMGTIDLEIEALRREIAVESERREGERN</sequence>
<name>A0A9I9EJS1_CUCME</name>
<organism evidence="1">
    <name type="scientific">Cucumis melo</name>
    <name type="common">Muskmelon</name>
    <dbReference type="NCBI Taxonomy" id="3656"/>
    <lineage>
        <taxon>Eukaryota</taxon>
        <taxon>Viridiplantae</taxon>
        <taxon>Streptophyta</taxon>
        <taxon>Embryophyta</taxon>
        <taxon>Tracheophyta</taxon>
        <taxon>Spermatophyta</taxon>
        <taxon>Magnoliopsida</taxon>
        <taxon>eudicotyledons</taxon>
        <taxon>Gunneridae</taxon>
        <taxon>Pentapetalae</taxon>
        <taxon>rosids</taxon>
        <taxon>fabids</taxon>
        <taxon>Cucurbitales</taxon>
        <taxon>Cucurbitaceae</taxon>
        <taxon>Benincaseae</taxon>
        <taxon>Cucumis</taxon>
    </lineage>
</organism>
<dbReference type="EnsemblPlants" id="MELO3C034768.2.1">
    <property type="protein sequence ID" value="MELO3C034768.2.1"/>
    <property type="gene ID" value="MELO3C034768.2"/>
</dbReference>
<accession>A0A9I9EJS1</accession>